<dbReference type="GeneID" id="31358368"/>
<dbReference type="InterPro" id="IPR032675">
    <property type="entry name" value="LRR_dom_sf"/>
</dbReference>
<comment type="caution">
    <text evidence="1">The sequence shown here is derived from an EMBL/GenBank/DDBJ whole genome shotgun (WGS) entry which is preliminary data.</text>
</comment>
<protein>
    <submittedName>
        <fullName evidence="1">Uncharacterized protein</fullName>
    </submittedName>
</protein>
<dbReference type="RefSeq" id="XP_020435894.1">
    <property type="nucleotide sequence ID" value="XM_020573822.1"/>
</dbReference>
<keyword evidence="2" id="KW-1185">Reference proteome</keyword>
<dbReference type="EMBL" id="ADBJ01000010">
    <property type="protein sequence ID" value="EFA83777.1"/>
    <property type="molecule type" value="Genomic_DNA"/>
</dbReference>
<dbReference type="PANTHER" id="PTHR32423">
    <property type="entry name" value="SAP DOMAIN-CONTAINING PROTEIN-RELATED"/>
    <property type="match status" value="1"/>
</dbReference>
<dbReference type="Gene3D" id="3.80.10.10">
    <property type="entry name" value="Ribonuclease Inhibitor"/>
    <property type="match status" value="1"/>
</dbReference>
<dbReference type="Proteomes" id="UP000001396">
    <property type="component" value="Unassembled WGS sequence"/>
</dbReference>
<dbReference type="PANTHER" id="PTHR32423:SF24">
    <property type="entry name" value="CCZ1_INTU_HSP4 FIRST LONGIN DOMAIN-CONTAINING PROTEIN-RELATED"/>
    <property type="match status" value="1"/>
</dbReference>
<evidence type="ECO:0000313" key="1">
    <source>
        <dbReference type="EMBL" id="EFA83777.1"/>
    </source>
</evidence>
<sequence>MTLELPHFLQNLIVEYAIQRNINSETNAYNTSLTIALVCERWFKHVQQLTTNVNLLKCPLINCQFKVDNQYSLLQSKNISSLEFNTLNQAVFTMLESVTMNISSFIIHIEQVGHDINQTLKLLTELVKSDRVEFHLFVNVERGIFSMAKPPNRELYNIATVNIQCGQEVITEEYLWEEEGLASIAAGWRPTDYTLRFNKGGLSTHFGYSLFLTVNTLRTALIETDFVELCYVNSALSGNHLEELEFSYLFHHISGEKHGNTYRNSCFPTMDAPWHKLPDTQQHFKEFCGLLANNRILRDLTIHNFCKQPLGEDRMDENQLLANQFAEVFAHNNYLTSLCLDNIQLVNDEFFYSLHNNRGLKSLRLENGTINNDNLMTSIGLMLSENKHISHLSISNNQALTDCSELAKAITNNNTLRSLDISFCKFKNLFLLFESILNNKTLYTLSISFDMKTSIENHPILLKLMNRFNLKTINNYNLKPSLINLSKI</sequence>
<name>D3B379_HETP5</name>
<proteinExistence type="predicted"/>
<dbReference type="AlphaFoldDB" id="D3B379"/>
<dbReference type="OMA" id="ALVCERW"/>
<organism evidence="1 2">
    <name type="scientific">Heterostelium pallidum (strain ATCC 26659 / Pp 5 / PN500)</name>
    <name type="common">Cellular slime mold</name>
    <name type="synonym">Polysphondylium pallidum</name>
    <dbReference type="NCBI Taxonomy" id="670386"/>
    <lineage>
        <taxon>Eukaryota</taxon>
        <taxon>Amoebozoa</taxon>
        <taxon>Evosea</taxon>
        <taxon>Eumycetozoa</taxon>
        <taxon>Dictyostelia</taxon>
        <taxon>Acytosteliales</taxon>
        <taxon>Acytosteliaceae</taxon>
        <taxon>Heterostelium</taxon>
    </lineage>
</organism>
<dbReference type="SUPFAM" id="SSF52047">
    <property type="entry name" value="RNI-like"/>
    <property type="match status" value="1"/>
</dbReference>
<accession>D3B379</accession>
<dbReference type="InParanoid" id="D3B379"/>
<gene>
    <name evidence="1" type="ORF">PPL_02845</name>
</gene>
<evidence type="ECO:0000313" key="2">
    <source>
        <dbReference type="Proteomes" id="UP000001396"/>
    </source>
</evidence>
<reference evidence="1 2" key="1">
    <citation type="journal article" date="2011" name="Genome Res.">
        <title>Phylogeny-wide analysis of social amoeba genomes highlights ancient origins for complex intercellular communication.</title>
        <authorList>
            <person name="Heidel A.J."/>
            <person name="Lawal H.M."/>
            <person name="Felder M."/>
            <person name="Schilde C."/>
            <person name="Helps N.R."/>
            <person name="Tunggal B."/>
            <person name="Rivero F."/>
            <person name="John U."/>
            <person name="Schleicher M."/>
            <person name="Eichinger L."/>
            <person name="Platzer M."/>
            <person name="Noegel A.A."/>
            <person name="Schaap P."/>
            <person name="Gloeckner G."/>
        </authorList>
    </citation>
    <scope>NUCLEOTIDE SEQUENCE [LARGE SCALE GENOMIC DNA]</scope>
    <source>
        <strain evidence="2">ATCC 26659 / Pp 5 / PN500</strain>
    </source>
</reference>